<feature type="region of interest" description="Disordered" evidence="1">
    <location>
        <begin position="1"/>
        <end position="24"/>
    </location>
</feature>
<dbReference type="AlphaFoldDB" id="A0A0K2VZV8"/>
<dbReference type="Proteomes" id="UP000182888">
    <property type="component" value="Unassembled WGS sequence"/>
</dbReference>
<evidence type="ECO:0000256" key="1">
    <source>
        <dbReference type="SAM" id="MobiDB-lite"/>
    </source>
</evidence>
<protein>
    <submittedName>
        <fullName evidence="2">Uncharacterized protein</fullName>
    </submittedName>
</protein>
<reference evidence="3" key="1">
    <citation type="submission" date="2014-08" db="EMBL/GenBank/DDBJ databases">
        <authorList>
            <person name="Edwards T."/>
        </authorList>
    </citation>
    <scope>NUCLEOTIDE SEQUENCE [LARGE SCALE GENOMIC DNA]</scope>
</reference>
<sequence>MAEASQPRHPRAKQERKLRRGDPGMTIAMGVSANFQGMTPANADIADRSNFCARIFNRF</sequence>
<gene>
    <name evidence="2" type="ORF">MPL1032_230264</name>
</gene>
<name>A0A0K2VZV8_MESPL</name>
<evidence type="ECO:0000313" key="2">
    <source>
        <dbReference type="EMBL" id="CDX58185.1"/>
    </source>
</evidence>
<organism evidence="2 3">
    <name type="scientific">Mesorhizobium plurifarium</name>
    <dbReference type="NCBI Taxonomy" id="69974"/>
    <lineage>
        <taxon>Bacteria</taxon>
        <taxon>Pseudomonadati</taxon>
        <taxon>Pseudomonadota</taxon>
        <taxon>Alphaproteobacteria</taxon>
        <taxon>Hyphomicrobiales</taxon>
        <taxon>Phyllobacteriaceae</taxon>
        <taxon>Mesorhizobium</taxon>
    </lineage>
</organism>
<accession>A0A0K2VZV8</accession>
<dbReference type="EMBL" id="CCND01000016">
    <property type="protein sequence ID" value="CDX58185.1"/>
    <property type="molecule type" value="Genomic_DNA"/>
</dbReference>
<proteinExistence type="predicted"/>
<evidence type="ECO:0000313" key="3">
    <source>
        <dbReference type="Proteomes" id="UP000182888"/>
    </source>
</evidence>
<feature type="compositionally biased region" description="Basic residues" evidence="1">
    <location>
        <begin position="8"/>
        <end position="19"/>
    </location>
</feature>